<dbReference type="SUPFAM" id="SSF53335">
    <property type="entry name" value="S-adenosyl-L-methionine-dependent methyltransferases"/>
    <property type="match status" value="1"/>
</dbReference>
<dbReference type="InterPro" id="IPR013216">
    <property type="entry name" value="Methyltransf_11"/>
</dbReference>
<organism evidence="2 3">
    <name type="scientific">Candidatus Sungbacteria bacterium RIFCSPHIGHO2_01_FULL_47_32</name>
    <dbReference type="NCBI Taxonomy" id="1802264"/>
    <lineage>
        <taxon>Bacteria</taxon>
        <taxon>Candidatus Sungiibacteriota</taxon>
    </lineage>
</organism>
<evidence type="ECO:0000313" key="2">
    <source>
        <dbReference type="EMBL" id="OGZ95106.1"/>
    </source>
</evidence>
<accession>A0A1G2K6Q6</accession>
<name>A0A1G2K6Q6_9BACT</name>
<dbReference type="Gene3D" id="3.40.50.150">
    <property type="entry name" value="Vaccinia Virus protein VP39"/>
    <property type="match status" value="1"/>
</dbReference>
<dbReference type="CDD" id="cd02440">
    <property type="entry name" value="AdoMet_MTases"/>
    <property type="match status" value="1"/>
</dbReference>
<dbReference type="Pfam" id="PF08241">
    <property type="entry name" value="Methyltransf_11"/>
    <property type="match status" value="1"/>
</dbReference>
<dbReference type="EMBL" id="MHQC01000017">
    <property type="protein sequence ID" value="OGZ95106.1"/>
    <property type="molecule type" value="Genomic_DNA"/>
</dbReference>
<evidence type="ECO:0000313" key="3">
    <source>
        <dbReference type="Proteomes" id="UP000177152"/>
    </source>
</evidence>
<sequence>MQRNLFSREPEEKDGRYYFTKAPDNIHVSKKMKEWSIFRKAQFQFVKDACEGLPEKSLLLDHGAGQSQFREVSYKFDRIGIDFVPYDGIDVIANVEEELPFKSGVFDIVFSTNSFEHIHNTAKAFGECARVLKSGGLIIGSTPFLLKVHQTPYDFHRFTNFELIKLFEEHGFEDVSIVPIGTTLDLLRQTALHYFGPKTTMGVGKIIWNLQKIILSLCRLLPKEKNTGLALGYGFRARKK</sequence>
<dbReference type="Proteomes" id="UP000177152">
    <property type="component" value="Unassembled WGS sequence"/>
</dbReference>
<reference evidence="2 3" key="1">
    <citation type="journal article" date="2016" name="Nat. Commun.">
        <title>Thousands of microbial genomes shed light on interconnected biogeochemical processes in an aquifer system.</title>
        <authorList>
            <person name="Anantharaman K."/>
            <person name="Brown C.T."/>
            <person name="Hug L.A."/>
            <person name="Sharon I."/>
            <person name="Castelle C.J."/>
            <person name="Probst A.J."/>
            <person name="Thomas B.C."/>
            <person name="Singh A."/>
            <person name="Wilkins M.J."/>
            <person name="Karaoz U."/>
            <person name="Brodie E.L."/>
            <person name="Williams K.H."/>
            <person name="Hubbard S.S."/>
            <person name="Banfield J.F."/>
        </authorList>
    </citation>
    <scope>NUCLEOTIDE SEQUENCE [LARGE SCALE GENOMIC DNA]</scope>
</reference>
<comment type="caution">
    <text evidence="2">The sequence shown here is derived from an EMBL/GenBank/DDBJ whole genome shotgun (WGS) entry which is preliminary data.</text>
</comment>
<proteinExistence type="predicted"/>
<dbReference type="GO" id="GO:0008757">
    <property type="term" value="F:S-adenosylmethionine-dependent methyltransferase activity"/>
    <property type="evidence" value="ECO:0007669"/>
    <property type="project" value="InterPro"/>
</dbReference>
<protein>
    <recommendedName>
        <fullName evidence="1">Methyltransferase type 11 domain-containing protein</fullName>
    </recommendedName>
</protein>
<feature type="domain" description="Methyltransferase type 11" evidence="1">
    <location>
        <begin position="91"/>
        <end position="139"/>
    </location>
</feature>
<gene>
    <name evidence="2" type="ORF">A2633_06255</name>
</gene>
<dbReference type="InterPro" id="IPR029063">
    <property type="entry name" value="SAM-dependent_MTases_sf"/>
</dbReference>
<dbReference type="AlphaFoldDB" id="A0A1G2K6Q6"/>
<evidence type="ECO:0000259" key="1">
    <source>
        <dbReference type="Pfam" id="PF08241"/>
    </source>
</evidence>